<dbReference type="PANTHER" id="PTHR43795:SF20">
    <property type="entry name" value="TRYPTOPHAN AMINOTRANSFERASE-RELATED PROTEIN 3"/>
    <property type="match status" value="1"/>
</dbReference>
<dbReference type="Proteomes" id="UP000327085">
    <property type="component" value="Chromosome 8"/>
</dbReference>
<dbReference type="AlphaFoldDB" id="A0A5E4GKA8"/>
<dbReference type="Gene3D" id="2.10.25.30">
    <property type="entry name" value="EGF-like, alliinase"/>
    <property type="match status" value="1"/>
</dbReference>
<feature type="domain" description="Alliinase EGF-like" evidence="7">
    <location>
        <begin position="35"/>
        <end position="90"/>
    </location>
</feature>
<evidence type="ECO:0000256" key="3">
    <source>
        <dbReference type="ARBA" id="ARBA00011738"/>
    </source>
</evidence>
<dbReference type="Pfam" id="PF04863">
    <property type="entry name" value="EGF_alliinase"/>
    <property type="match status" value="1"/>
</dbReference>
<dbReference type="Pfam" id="PF04864">
    <property type="entry name" value="Alliinase_C"/>
    <property type="match status" value="1"/>
</dbReference>
<organism evidence="9 10">
    <name type="scientific">Prunus dulcis</name>
    <name type="common">Almond</name>
    <name type="synonym">Amygdalus dulcis</name>
    <dbReference type="NCBI Taxonomy" id="3755"/>
    <lineage>
        <taxon>Eukaryota</taxon>
        <taxon>Viridiplantae</taxon>
        <taxon>Streptophyta</taxon>
        <taxon>Embryophyta</taxon>
        <taxon>Tracheophyta</taxon>
        <taxon>Spermatophyta</taxon>
        <taxon>Magnoliopsida</taxon>
        <taxon>eudicotyledons</taxon>
        <taxon>Gunneridae</taxon>
        <taxon>Pentapetalae</taxon>
        <taxon>rosids</taxon>
        <taxon>fabids</taxon>
        <taxon>Rosales</taxon>
        <taxon>Rosaceae</taxon>
        <taxon>Amygdaloideae</taxon>
        <taxon>Amygdaleae</taxon>
        <taxon>Prunus</taxon>
    </lineage>
</organism>
<dbReference type="InterPro" id="IPR015422">
    <property type="entry name" value="PyrdxlP-dep_Trfase_small"/>
</dbReference>
<keyword evidence="5" id="KW-0663">Pyridoxal phosphate</keyword>
<feature type="transmembrane region" description="Helical" evidence="6">
    <location>
        <begin position="6"/>
        <end position="28"/>
    </location>
</feature>
<reference evidence="10" key="1">
    <citation type="journal article" date="2020" name="Plant J.">
        <title>Transposons played a major role in the diversification between the closely related almond and peach genomes: results from the almond genome sequence.</title>
        <authorList>
            <person name="Alioto T."/>
            <person name="Alexiou K.G."/>
            <person name="Bardil A."/>
            <person name="Barteri F."/>
            <person name="Castanera R."/>
            <person name="Cruz F."/>
            <person name="Dhingra A."/>
            <person name="Duval H."/>
            <person name="Fernandez I Marti A."/>
            <person name="Frias L."/>
            <person name="Galan B."/>
            <person name="Garcia J.L."/>
            <person name="Howad W."/>
            <person name="Gomez-Garrido J."/>
            <person name="Gut M."/>
            <person name="Julca I."/>
            <person name="Morata J."/>
            <person name="Puigdomenech P."/>
            <person name="Ribeca P."/>
            <person name="Rubio Cabetas M.J."/>
            <person name="Vlasova A."/>
            <person name="Wirthensohn M."/>
            <person name="Garcia-Mas J."/>
            <person name="Gabaldon T."/>
            <person name="Casacuberta J.M."/>
            <person name="Arus P."/>
        </authorList>
    </citation>
    <scope>NUCLEOTIDE SEQUENCE [LARGE SCALE GENOMIC DNA]</scope>
    <source>
        <strain evidence="10">cv. Texas</strain>
    </source>
</reference>
<keyword evidence="4" id="KW-0808">Transferase</keyword>
<keyword evidence="4" id="KW-0032">Aminotransferase</keyword>
<dbReference type="Gene3D" id="3.90.1150.10">
    <property type="entry name" value="Aspartate Aminotransferase, domain 1"/>
    <property type="match status" value="1"/>
</dbReference>
<dbReference type="InterPro" id="IPR015421">
    <property type="entry name" value="PyrdxlP-dep_Trfase_major"/>
</dbReference>
<protein>
    <submittedName>
        <fullName evidence="9">PREDICTED: tryptophan</fullName>
    </submittedName>
</protein>
<proteinExistence type="inferred from homology"/>
<dbReference type="GO" id="GO:0016846">
    <property type="term" value="F:carbon-sulfur lyase activity"/>
    <property type="evidence" value="ECO:0007669"/>
    <property type="project" value="InterPro"/>
</dbReference>
<comment type="cofactor">
    <cofactor evidence="1">
        <name>pyridoxal 5'-phosphate</name>
        <dbReference type="ChEBI" id="CHEBI:597326"/>
    </cofactor>
</comment>
<evidence type="ECO:0000256" key="4">
    <source>
        <dbReference type="ARBA" id="ARBA00022576"/>
    </source>
</evidence>
<gene>
    <name evidence="9" type="ORF">ALMOND_2B030474</name>
</gene>
<accession>A0A5E4GKA8</accession>
<dbReference type="SUPFAM" id="SSF53383">
    <property type="entry name" value="PLP-dependent transferases"/>
    <property type="match status" value="1"/>
</dbReference>
<evidence type="ECO:0000256" key="2">
    <source>
        <dbReference type="ARBA" id="ARBA00006312"/>
    </source>
</evidence>
<comment type="subunit">
    <text evidence="3">Homodimer.</text>
</comment>
<dbReference type="PANTHER" id="PTHR43795">
    <property type="entry name" value="BIFUNCTIONAL ASPARTATE AMINOTRANSFERASE AND GLUTAMATE/ASPARTATE-PREPHENATE AMINOTRANSFERASE-RELATED"/>
    <property type="match status" value="1"/>
</dbReference>
<keyword evidence="6" id="KW-1133">Transmembrane helix</keyword>
<dbReference type="CDD" id="cd00609">
    <property type="entry name" value="AAT_like"/>
    <property type="match status" value="1"/>
</dbReference>
<evidence type="ECO:0000259" key="8">
    <source>
        <dbReference type="Pfam" id="PF04864"/>
    </source>
</evidence>
<dbReference type="InterPro" id="IPR037029">
    <property type="entry name" value="Alliinase_N_sf"/>
</dbReference>
<dbReference type="Gene3D" id="3.40.640.10">
    <property type="entry name" value="Type I PLP-dependent aspartate aminotransferase-like (Major domain)"/>
    <property type="match status" value="1"/>
</dbReference>
<evidence type="ECO:0000313" key="10">
    <source>
        <dbReference type="Proteomes" id="UP000327085"/>
    </source>
</evidence>
<evidence type="ECO:0000313" key="9">
    <source>
        <dbReference type="EMBL" id="VVA40234.1"/>
    </source>
</evidence>
<evidence type="ECO:0000256" key="1">
    <source>
        <dbReference type="ARBA" id="ARBA00001933"/>
    </source>
</evidence>
<comment type="similarity">
    <text evidence="2">Belongs to the alliinase family.</text>
</comment>
<dbReference type="InterPro" id="IPR006947">
    <property type="entry name" value="EGF_alliinase"/>
</dbReference>
<dbReference type="InterPro" id="IPR050478">
    <property type="entry name" value="Ethylene_sulfur-biosynth"/>
</dbReference>
<dbReference type="InterPro" id="IPR015424">
    <property type="entry name" value="PyrdxlP-dep_Trfase"/>
</dbReference>
<sequence>MAKLQSFYLVCLAFSLVFNLLLIFKLYVGREWELSWSRRAAEEAEYVAAISCSGHGKAYLDGLTLDGKEPVCECSSCYGGPHCSEFLTGCAANAGSGDPLFLEPFWMQHASKSALVVAGWHRMSYTSADQSYISAELERHIRKLHAIVGNAVTGGRYIVFGAGSTQLLNAAVHALSSHNSSSSSSPASVVASIPYYNYYQIQMEFFHSRDYVFRGDASLLQNISDATNVIEFVTSPNNPDGQLNKANVQGPNAKAIYDRVYYWPHFTAIPTPANDDIMIFAISKLTGHAGSRFGWAVVKDESVFQKMTMYTLIDNMGISRDAQLRALKVLNVVLEGGGKDFFEFGYNTMKKRWEKLSNILSVSNRFSLQKFAPKYCTFFKKTREPSPAYAWVKCEREEDKDCYAVLQEEANVYGLSGSQFGAEDRFVRLALIRSQDDFDLLLQRLNQLVSEEKSSAKLFCPRFEDKLATCLLGANYIQHFSSRTRLNITKRP</sequence>
<evidence type="ECO:0000256" key="5">
    <source>
        <dbReference type="ARBA" id="ARBA00022898"/>
    </source>
</evidence>
<dbReference type="GO" id="GO:0006520">
    <property type="term" value="P:amino acid metabolic process"/>
    <property type="evidence" value="ECO:0007669"/>
    <property type="project" value="TreeGrafter"/>
</dbReference>
<feature type="domain" description="Alliinase C-terminal" evidence="8">
    <location>
        <begin position="93"/>
        <end position="449"/>
    </location>
</feature>
<dbReference type="InterPro" id="IPR006948">
    <property type="entry name" value="Alliinase_C"/>
</dbReference>
<keyword evidence="6" id="KW-0812">Transmembrane</keyword>
<dbReference type="GO" id="GO:0008483">
    <property type="term" value="F:transaminase activity"/>
    <property type="evidence" value="ECO:0007669"/>
    <property type="project" value="UniProtKB-KW"/>
</dbReference>
<dbReference type="EMBL" id="CABIKO010000942">
    <property type="protein sequence ID" value="VVA40234.1"/>
    <property type="molecule type" value="Genomic_DNA"/>
</dbReference>
<evidence type="ECO:0000259" key="7">
    <source>
        <dbReference type="Pfam" id="PF04863"/>
    </source>
</evidence>
<evidence type="ECO:0000256" key="6">
    <source>
        <dbReference type="SAM" id="Phobius"/>
    </source>
</evidence>
<dbReference type="Gramene" id="VVA40234">
    <property type="protein sequence ID" value="VVA40234"/>
    <property type="gene ID" value="Prudul26B030474"/>
</dbReference>
<keyword evidence="6" id="KW-0472">Membrane</keyword>
<name>A0A5E4GKA8_PRUDU</name>